<sequence length="502" mass="55276">MRMVFRLAPEEAYAPARDRLIRRFDTWARRQRRPVDPFVVMALLDHRWSDGDGLLGRWQPGDFEVTLLDWFPRKVTLAAAETGTVLPTVHAFVDFLFDQDLADRHCADQAELHAALDKMTDEFDAVMTDERRYGPAKFWTMRMLGAGVDPDDPAATQRYVDEVNAGRVPVDPTLLAQVMANHLEGSPDQPPPLPFVAAPADDVARTWAEQSVAVGRLRGLVAWVGAGRTLTATGRLRLADARELVELLETGDVLDPVIGDRVWKTRSSDDLYGVSVHVAWARAARVVRVVKGRLLPVKSAAKVVADPLALARRALAACFDRDFGTTVCVGGWAESILRWQVDEAVSTLALTLFTSTGPVPVAALRDLVYATVLDVPAPDEEQERYWRMGADRDTDLLIDLLGELGVLTVDGQHVELTPLGATLIAGQLRSFGLRVPGIEEFVDETAEVVVSTAADTDPASAAALLDAWYAHDPERSRAELRALAERTDDAAHRRLAKAYARR</sequence>
<dbReference type="RefSeq" id="WP_208815333.1">
    <property type="nucleotide sequence ID" value="NZ_WVUH01000189.1"/>
</dbReference>
<dbReference type="EMBL" id="WVUH01000189">
    <property type="protein sequence ID" value="MBO4208343.1"/>
    <property type="molecule type" value="Genomic_DNA"/>
</dbReference>
<reference evidence="1 2" key="1">
    <citation type="submission" date="2019-12" db="EMBL/GenBank/DDBJ databases">
        <title>Whole genome sequencing of endophytic Actinobacterium Micromonospora sp. MPMI6T.</title>
        <authorList>
            <person name="Evv R."/>
            <person name="Podile A.R."/>
        </authorList>
    </citation>
    <scope>NUCLEOTIDE SEQUENCE [LARGE SCALE GENOMIC DNA]</scope>
    <source>
        <strain evidence="1 2">MPMI6</strain>
    </source>
</reference>
<keyword evidence="2" id="KW-1185">Reference proteome</keyword>
<accession>A0ABS3VUZ2</accession>
<gene>
    <name evidence="1" type="ORF">GSF22_20365</name>
</gene>
<evidence type="ECO:0000313" key="1">
    <source>
        <dbReference type="EMBL" id="MBO4208343.1"/>
    </source>
</evidence>
<dbReference type="Proteomes" id="UP000823521">
    <property type="component" value="Unassembled WGS sequence"/>
</dbReference>
<evidence type="ECO:0008006" key="3">
    <source>
        <dbReference type="Google" id="ProtNLM"/>
    </source>
</evidence>
<protein>
    <recommendedName>
        <fullName evidence="3">Helicase conserved C-terminal domain-containing protein</fullName>
    </recommendedName>
</protein>
<evidence type="ECO:0000313" key="2">
    <source>
        <dbReference type="Proteomes" id="UP000823521"/>
    </source>
</evidence>
<comment type="caution">
    <text evidence="1">The sequence shown here is derived from an EMBL/GenBank/DDBJ whole genome shotgun (WGS) entry which is preliminary data.</text>
</comment>
<proteinExistence type="predicted"/>
<organism evidence="1 2">
    <name type="scientific">Micromonospora echinofusca</name>
    <dbReference type="NCBI Taxonomy" id="47858"/>
    <lineage>
        <taxon>Bacteria</taxon>
        <taxon>Bacillati</taxon>
        <taxon>Actinomycetota</taxon>
        <taxon>Actinomycetes</taxon>
        <taxon>Micromonosporales</taxon>
        <taxon>Micromonosporaceae</taxon>
        <taxon>Micromonospora</taxon>
    </lineage>
</organism>
<name>A0ABS3VUZ2_MICEH</name>